<dbReference type="GO" id="GO:0005789">
    <property type="term" value="C:endoplasmic reticulum membrane"/>
    <property type="evidence" value="ECO:0007669"/>
    <property type="project" value="InterPro"/>
</dbReference>
<dbReference type="Proteomes" id="UP001054945">
    <property type="component" value="Unassembled WGS sequence"/>
</dbReference>
<dbReference type="InterPro" id="IPR039731">
    <property type="entry name" value="Rce1"/>
</dbReference>
<evidence type="ECO:0000313" key="3">
    <source>
        <dbReference type="Proteomes" id="UP001054945"/>
    </source>
</evidence>
<dbReference type="EMBL" id="BPLR01019699">
    <property type="protein sequence ID" value="GIX70800.1"/>
    <property type="molecule type" value="Genomic_DNA"/>
</dbReference>
<dbReference type="GO" id="GO:0004222">
    <property type="term" value="F:metalloendopeptidase activity"/>
    <property type="evidence" value="ECO:0007669"/>
    <property type="project" value="InterPro"/>
</dbReference>
<proteinExistence type="predicted"/>
<sequence>MSNKLLASHTRFGCTSNILLCISLATMYVGSLYIWRNNHHGRLVNWDHPSTIKKRFLSVFLMSFISAFFVYVFTDKVYFGYEVTYWSLMGLRFSGLLPATILPLFLTMVLFMGPMSLHYNDGLYNRFFW</sequence>
<evidence type="ECO:0000256" key="1">
    <source>
        <dbReference type="SAM" id="Phobius"/>
    </source>
</evidence>
<protein>
    <submittedName>
        <fullName evidence="2">Uncharacterized protein</fullName>
    </submittedName>
</protein>
<gene>
    <name evidence="2" type="ORF">CEXT_304151</name>
</gene>
<keyword evidence="1" id="KW-0812">Transmembrane</keyword>
<evidence type="ECO:0000313" key="2">
    <source>
        <dbReference type="EMBL" id="GIX70800.1"/>
    </source>
</evidence>
<dbReference type="AlphaFoldDB" id="A0AAV4MG33"/>
<keyword evidence="3" id="KW-1185">Reference proteome</keyword>
<feature type="transmembrane region" description="Helical" evidence="1">
    <location>
        <begin position="93"/>
        <end position="113"/>
    </location>
</feature>
<keyword evidence="1" id="KW-0472">Membrane</keyword>
<organism evidence="2 3">
    <name type="scientific">Caerostris extrusa</name>
    <name type="common">Bark spider</name>
    <name type="synonym">Caerostris bankana</name>
    <dbReference type="NCBI Taxonomy" id="172846"/>
    <lineage>
        <taxon>Eukaryota</taxon>
        <taxon>Metazoa</taxon>
        <taxon>Ecdysozoa</taxon>
        <taxon>Arthropoda</taxon>
        <taxon>Chelicerata</taxon>
        <taxon>Arachnida</taxon>
        <taxon>Araneae</taxon>
        <taxon>Araneomorphae</taxon>
        <taxon>Entelegynae</taxon>
        <taxon>Araneoidea</taxon>
        <taxon>Araneidae</taxon>
        <taxon>Caerostris</taxon>
    </lineage>
</organism>
<accession>A0AAV4MG33</accession>
<keyword evidence="1" id="KW-1133">Transmembrane helix</keyword>
<dbReference type="PANTHER" id="PTHR13046:SF0">
    <property type="entry name" value="CAAX PRENYL PROTEASE 2"/>
    <property type="match status" value="1"/>
</dbReference>
<dbReference type="PANTHER" id="PTHR13046">
    <property type="entry name" value="PROTEASE U48 CAAX PRENYL PROTEASE RCE1"/>
    <property type="match status" value="1"/>
</dbReference>
<dbReference type="GO" id="GO:0071586">
    <property type="term" value="P:CAAX-box protein processing"/>
    <property type="evidence" value="ECO:0007669"/>
    <property type="project" value="InterPro"/>
</dbReference>
<reference evidence="2 3" key="1">
    <citation type="submission" date="2021-06" db="EMBL/GenBank/DDBJ databases">
        <title>Caerostris extrusa draft genome.</title>
        <authorList>
            <person name="Kono N."/>
            <person name="Arakawa K."/>
        </authorList>
    </citation>
    <scope>NUCLEOTIDE SEQUENCE [LARGE SCALE GENOMIC DNA]</scope>
</reference>
<feature type="transmembrane region" description="Helical" evidence="1">
    <location>
        <begin position="15"/>
        <end position="35"/>
    </location>
</feature>
<comment type="caution">
    <text evidence="2">The sequence shown here is derived from an EMBL/GenBank/DDBJ whole genome shotgun (WGS) entry which is preliminary data.</text>
</comment>
<name>A0AAV4MG33_CAEEX</name>
<feature type="transmembrane region" description="Helical" evidence="1">
    <location>
        <begin position="56"/>
        <end position="73"/>
    </location>
</feature>